<evidence type="ECO:0000313" key="10">
    <source>
        <dbReference type="Proteomes" id="UP001469365"/>
    </source>
</evidence>
<dbReference type="InterPro" id="IPR000994">
    <property type="entry name" value="Pept_M24"/>
</dbReference>
<comment type="catalytic activity">
    <reaction evidence="6 7">
        <text>Release of N-terminal amino acids, preferentially methionine, from peptides and arylamides.</text>
        <dbReference type="EC" id="3.4.11.18"/>
    </reaction>
</comment>
<sequence length="249" mass="27348">MIILKTKEEIQRMREAGLILARCHKEIAKMIKPGITTMQINDFAEAFITRHGAEQVTKGFQGFPAATCASVNDVIAHGFPDHKPLQDGDIVKMDIVCRYNGWCADTCQTYAVGNISPEAERLVQVTRECLELAIPQAVAGNRIGDVVSVIQRHAEQAGFSVVRDLNAHGIGRSMHEEPSFAHAGKPGRGFRLQEGMVFTIEPMINAGKLDMFIDFDGWTARTVDGSLSAQFEHTVAITADGPWVLTEEV</sequence>
<dbReference type="SUPFAM" id="SSF55920">
    <property type="entry name" value="Creatinase/aminopeptidase"/>
    <property type="match status" value="1"/>
</dbReference>
<dbReference type="PANTHER" id="PTHR43330">
    <property type="entry name" value="METHIONINE AMINOPEPTIDASE"/>
    <property type="match status" value="1"/>
</dbReference>
<dbReference type="GO" id="GO:0004239">
    <property type="term" value="F:initiator methionyl aminopeptidase activity"/>
    <property type="evidence" value="ECO:0007669"/>
    <property type="project" value="UniProtKB-EC"/>
</dbReference>
<keyword evidence="4 6" id="KW-0479">Metal-binding</keyword>
<dbReference type="InterPro" id="IPR036005">
    <property type="entry name" value="Creatinase/aminopeptidase-like"/>
</dbReference>
<dbReference type="Proteomes" id="UP001469365">
    <property type="component" value="Unassembled WGS sequence"/>
</dbReference>
<dbReference type="InterPro" id="IPR002467">
    <property type="entry name" value="Pept_M24A_MAP1"/>
</dbReference>
<evidence type="ECO:0000313" key="9">
    <source>
        <dbReference type="EMBL" id="MEK8133095.1"/>
    </source>
</evidence>
<comment type="subunit">
    <text evidence="6">Monomer.</text>
</comment>
<feature type="domain" description="Peptidase M24" evidence="8">
    <location>
        <begin position="12"/>
        <end position="239"/>
    </location>
</feature>
<feature type="binding site" evidence="6">
    <location>
        <position position="105"/>
    </location>
    <ligand>
        <name>a divalent metal cation</name>
        <dbReference type="ChEBI" id="CHEBI:60240"/>
        <label>1</label>
    </ligand>
</feature>
<accession>A0ABU9DY92</accession>
<dbReference type="CDD" id="cd01086">
    <property type="entry name" value="MetAP1"/>
    <property type="match status" value="1"/>
</dbReference>
<keyword evidence="5 6" id="KW-0378">Hydrolase</keyword>
<reference evidence="9 10" key="1">
    <citation type="submission" date="2024-04" db="EMBL/GenBank/DDBJ databases">
        <title>draft genome sequnece of Paenibacillus filicis.</title>
        <authorList>
            <person name="Kim D.-U."/>
        </authorList>
    </citation>
    <scope>NUCLEOTIDE SEQUENCE [LARGE SCALE GENOMIC DNA]</scope>
    <source>
        <strain evidence="9 10">KACC14197</strain>
    </source>
</reference>
<feature type="binding site" evidence="6">
    <location>
        <position position="77"/>
    </location>
    <ligand>
        <name>substrate</name>
    </ligand>
</feature>
<evidence type="ECO:0000256" key="4">
    <source>
        <dbReference type="ARBA" id="ARBA00022723"/>
    </source>
</evidence>
<name>A0ABU9DY92_9BACL</name>
<protein>
    <recommendedName>
        <fullName evidence="6 7">Methionine aminopeptidase</fullName>
        <shortName evidence="6">MAP</shortName>
        <shortName evidence="6">MetAP</shortName>
        <ecNumber evidence="6 7">3.4.11.18</ecNumber>
    </recommendedName>
    <alternativeName>
        <fullName evidence="6">Peptidase M</fullName>
    </alternativeName>
</protein>
<comment type="similarity">
    <text evidence="6">Belongs to the peptidase M24A family. Methionine aminopeptidase type 1 subfamily.</text>
</comment>
<feature type="binding site" evidence="6">
    <location>
        <position position="232"/>
    </location>
    <ligand>
        <name>a divalent metal cation</name>
        <dbReference type="ChEBI" id="CHEBI:60240"/>
        <label>2</label>
        <note>catalytic</note>
    </ligand>
</feature>
<evidence type="ECO:0000256" key="2">
    <source>
        <dbReference type="ARBA" id="ARBA00022438"/>
    </source>
</evidence>
<dbReference type="NCBIfam" id="TIGR00500">
    <property type="entry name" value="met_pdase_I"/>
    <property type="match status" value="1"/>
</dbReference>
<proteinExistence type="inferred from homology"/>
<keyword evidence="2 6" id="KW-0031">Aminopeptidase</keyword>
<feature type="binding site" evidence="6">
    <location>
        <position position="94"/>
    </location>
    <ligand>
        <name>a divalent metal cation</name>
        <dbReference type="ChEBI" id="CHEBI:60240"/>
        <label>1</label>
    </ligand>
</feature>
<dbReference type="HAMAP" id="MF_01974">
    <property type="entry name" value="MetAP_1"/>
    <property type="match status" value="1"/>
</dbReference>
<dbReference type="EC" id="3.4.11.18" evidence="6 7"/>
<organism evidence="9 10">
    <name type="scientific">Paenibacillus filicis</name>
    <dbReference type="NCBI Taxonomy" id="669464"/>
    <lineage>
        <taxon>Bacteria</taxon>
        <taxon>Bacillati</taxon>
        <taxon>Bacillota</taxon>
        <taxon>Bacilli</taxon>
        <taxon>Bacillales</taxon>
        <taxon>Paenibacillaceae</taxon>
        <taxon>Paenibacillus</taxon>
    </lineage>
</organism>
<dbReference type="PANTHER" id="PTHR43330:SF17">
    <property type="entry name" value="METHIONINE AMINOPEPTIDASE"/>
    <property type="match status" value="1"/>
</dbReference>
<feature type="binding site" evidence="6">
    <location>
        <position position="168"/>
    </location>
    <ligand>
        <name>a divalent metal cation</name>
        <dbReference type="ChEBI" id="CHEBI:60240"/>
        <label>2</label>
        <note>catalytic</note>
    </ligand>
</feature>
<comment type="cofactor">
    <cofactor evidence="6">
        <name>Co(2+)</name>
        <dbReference type="ChEBI" id="CHEBI:48828"/>
    </cofactor>
    <cofactor evidence="6">
        <name>Zn(2+)</name>
        <dbReference type="ChEBI" id="CHEBI:29105"/>
    </cofactor>
    <cofactor evidence="6">
        <name>Mn(2+)</name>
        <dbReference type="ChEBI" id="CHEBI:29035"/>
    </cofactor>
    <cofactor evidence="6">
        <name>Fe(2+)</name>
        <dbReference type="ChEBI" id="CHEBI:29033"/>
    </cofactor>
    <text evidence="6">Binds 2 divalent metal cations per subunit. Has a high-affinity and a low affinity metal-binding site. The true nature of the physiological cofactor is under debate. The enzyme is active with cobalt, zinc, manganese or divalent iron ions. Most likely, methionine aminopeptidases function as mononuclear Fe(2+)-metalloproteases under physiological conditions, and the catalytically relevant metal-binding site has been assigned to the histidine-containing high-affinity site.</text>
</comment>
<feature type="binding site" evidence="6">
    <location>
        <position position="105"/>
    </location>
    <ligand>
        <name>a divalent metal cation</name>
        <dbReference type="ChEBI" id="CHEBI:60240"/>
        <label>2</label>
        <note>catalytic</note>
    </ligand>
</feature>
<comment type="function">
    <text evidence="1 6">Removes the N-terminal methionine from nascent proteins. The N-terminal methionine is often cleaved when the second residue in the primary sequence is small and uncharged (Met-Ala-, Cys, Gly, Pro, Ser, Thr, or Val). Requires deformylation of the N(alpha)-formylated initiator methionine before it can be hydrolyzed.</text>
</comment>
<dbReference type="Pfam" id="PF00557">
    <property type="entry name" value="Peptidase_M24"/>
    <property type="match status" value="1"/>
</dbReference>
<evidence type="ECO:0000256" key="5">
    <source>
        <dbReference type="ARBA" id="ARBA00022801"/>
    </source>
</evidence>
<dbReference type="EMBL" id="JBBPCC010000044">
    <property type="protein sequence ID" value="MEK8133095.1"/>
    <property type="molecule type" value="Genomic_DNA"/>
</dbReference>
<evidence type="ECO:0000256" key="7">
    <source>
        <dbReference type="RuleBase" id="RU003653"/>
    </source>
</evidence>
<comment type="caution">
    <text evidence="9">The sequence shown here is derived from an EMBL/GenBank/DDBJ whole genome shotgun (WGS) entry which is preliminary data.</text>
</comment>
<evidence type="ECO:0000256" key="6">
    <source>
        <dbReference type="HAMAP-Rule" id="MF_01974"/>
    </source>
</evidence>
<evidence type="ECO:0000256" key="3">
    <source>
        <dbReference type="ARBA" id="ARBA00022670"/>
    </source>
</evidence>
<keyword evidence="3 6" id="KW-0645">Protease</keyword>
<dbReference type="InterPro" id="IPR001714">
    <property type="entry name" value="Pept_M24_MAP"/>
</dbReference>
<feature type="binding site" evidence="6">
    <location>
        <position position="201"/>
    </location>
    <ligand>
        <name>a divalent metal cation</name>
        <dbReference type="ChEBI" id="CHEBI:60240"/>
        <label>2</label>
        <note>catalytic</note>
    </ligand>
</feature>
<feature type="binding site" evidence="6">
    <location>
        <position position="175"/>
    </location>
    <ligand>
        <name>substrate</name>
    </ligand>
</feature>
<dbReference type="Gene3D" id="3.90.230.10">
    <property type="entry name" value="Creatinase/methionine aminopeptidase superfamily"/>
    <property type="match status" value="1"/>
</dbReference>
<gene>
    <name evidence="6 9" type="primary">map</name>
    <name evidence="9" type="ORF">WMW72_35050</name>
</gene>
<dbReference type="PRINTS" id="PR00599">
    <property type="entry name" value="MAPEPTIDASE"/>
</dbReference>
<dbReference type="RefSeq" id="WP_341420224.1">
    <property type="nucleotide sequence ID" value="NZ_JBBPCC010000044.1"/>
</dbReference>
<keyword evidence="10" id="KW-1185">Reference proteome</keyword>
<feature type="binding site" evidence="6">
    <location>
        <position position="232"/>
    </location>
    <ligand>
        <name>a divalent metal cation</name>
        <dbReference type="ChEBI" id="CHEBI:60240"/>
        <label>1</label>
    </ligand>
</feature>
<evidence type="ECO:0000259" key="8">
    <source>
        <dbReference type="Pfam" id="PF00557"/>
    </source>
</evidence>
<evidence type="ECO:0000256" key="1">
    <source>
        <dbReference type="ARBA" id="ARBA00002521"/>
    </source>
</evidence>